<organism evidence="1 2">
    <name type="scientific">Suillus discolor</name>
    <dbReference type="NCBI Taxonomy" id="1912936"/>
    <lineage>
        <taxon>Eukaryota</taxon>
        <taxon>Fungi</taxon>
        <taxon>Dikarya</taxon>
        <taxon>Basidiomycota</taxon>
        <taxon>Agaricomycotina</taxon>
        <taxon>Agaricomycetes</taxon>
        <taxon>Agaricomycetidae</taxon>
        <taxon>Boletales</taxon>
        <taxon>Suillineae</taxon>
        <taxon>Suillaceae</taxon>
        <taxon>Suillus</taxon>
    </lineage>
</organism>
<dbReference type="Proteomes" id="UP000823399">
    <property type="component" value="Unassembled WGS sequence"/>
</dbReference>
<name>A0A9P7EVK2_9AGAM</name>
<reference evidence="1" key="1">
    <citation type="journal article" date="2020" name="New Phytol.">
        <title>Comparative genomics reveals dynamic genome evolution in host specialist ectomycorrhizal fungi.</title>
        <authorList>
            <person name="Lofgren L.A."/>
            <person name="Nguyen N.H."/>
            <person name="Vilgalys R."/>
            <person name="Ruytinx J."/>
            <person name="Liao H.L."/>
            <person name="Branco S."/>
            <person name="Kuo A."/>
            <person name="LaButti K."/>
            <person name="Lipzen A."/>
            <person name="Andreopoulos W."/>
            <person name="Pangilinan J."/>
            <person name="Riley R."/>
            <person name="Hundley H."/>
            <person name="Na H."/>
            <person name="Barry K."/>
            <person name="Grigoriev I.V."/>
            <person name="Stajich J.E."/>
            <person name="Kennedy P.G."/>
        </authorList>
    </citation>
    <scope>NUCLEOTIDE SEQUENCE</scope>
    <source>
        <strain evidence="1">FC423</strain>
    </source>
</reference>
<keyword evidence="2" id="KW-1185">Reference proteome</keyword>
<gene>
    <name evidence="1" type="ORF">F5147DRAFT_657579</name>
</gene>
<comment type="caution">
    <text evidence="1">The sequence shown here is derived from an EMBL/GenBank/DDBJ whole genome shotgun (WGS) entry which is preliminary data.</text>
</comment>
<proteinExistence type="predicted"/>
<dbReference type="GeneID" id="64696547"/>
<dbReference type="OrthoDB" id="10536878at2759"/>
<dbReference type="AlphaFoldDB" id="A0A9P7EVK2"/>
<sequence length="199" mass="22308">MNASTLVLQPAFERRHKGRNPANIPVLVVTQTATRLVDLTTKVVEELTYAIAQDSFGDIWKCRFSEKITLWRLVAVKYVKIVSRISLARIAYGFGPVPAIVSPRMPNESSSTYLDENSLQPTTSVCIWHIVHSDEVVHADLRVYVTLLTSSLPATCFSTVVRINVTEDGKEGMDFTTGFLDKHFTSLRHSDQSIRYCSS</sequence>
<dbReference type="EMBL" id="JABBWM010000088">
    <property type="protein sequence ID" value="KAG2092792.1"/>
    <property type="molecule type" value="Genomic_DNA"/>
</dbReference>
<evidence type="ECO:0000313" key="1">
    <source>
        <dbReference type="EMBL" id="KAG2092792.1"/>
    </source>
</evidence>
<dbReference type="RefSeq" id="XP_041286967.1">
    <property type="nucleotide sequence ID" value="XM_041434288.1"/>
</dbReference>
<accession>A0A9P7EVK2</accession>
<evidence type="ECO:0000313" key="2">
    <source>
        <dbReference type="Proteomes" id="UP000823399"/>
    </source>
</evidence>
<protein>
    <submittedName>
        <fullName evidence="1">Uncharacterized protein</fullName>
    </submittedName>
</protein>